<dbReference type="Proteomes" id="UP000566071">
    <property type="component" value="Unassembled WGS sequence"/>
</dbReference>
<name>A0ABX1W752_9SPHI</name>
<dbReference type="EMBL" id="JABFCR010000045">
    <property type="protein sequence ID" value="NNU34425.1"/>
    <property type="molecule type" value="Genomic_DNA"/>
</dbReference>
<comment type="caution">
    <text evidence="7">The sequence shown here is derived from an EMBL/GenBank/DDBJ whole genome shotgun (WGS) entry which is preliminary data.</text>
</comment>
<organism evidence="7 8">
    <name type="scientific">Mucilaginibacter humi</name>
    <dbReference type="NCBI Taxonomy" id="2732510"/>
    <lineage>
        <taxon>Bacteria</taxon>
        <taxon>Pseudomonadati</taxon>
        <taxon>Bacteroidota</taxon>
        <taxon>Sphingobacteriia</taxon>
        <taxon>Sphingobacteriales</taxon>
        <taxon>Sphingobacteriaceae</taxon>
        <taxon>Mucilaginibacter</taxon>
    </lineage>
</organism>
<evidence type="ECO:0000256" key="5">
    <source>
        <dbReference type="SAM" id="Phobius"/>
    </source>
</evidence>
<keyword evidence="4 5" id="KW-0472">Membrane</keyword>
<dbReference type="InterPro" id="IPR009908">
    <property type="entry name" value="Methylamine_util_MauE"/>
</dbReference>
<feature type="transmembrane region" description="Helical" evidence="5">
    <location>
        <begin position="73"/>
        <end position="96"/>
    </location>
</feature>
<feature type="transmembrane region" description="Helical" evidence="5">
    <location>
        <begin position="45"/>
        <end position="66"/>
    </location>
</feature>
<reference evidence="7 8" key="1">
    <citation type="submission" date="2020-05" db="EMBL/GenBank/DDBJ databases">
        <authorList>
            <person name="Khan S.A."/>
            <person name="Jeon C.O."/>
            <person name="Chun B.H."/>
        </authorList>
    </citation>
    <scope>NUCLEOTIDE SEQUENCE [LARGE SCALE GENOMIC DNA]</scope>
    <source>
        <strain evidence="7 8">S1162</strain>
    </source>
</reference>
<gene>
    <name evidence="7" type="ORF">HK413_10305</name>
</gene>
<keyword evidence="8" id="KW-1185">Reference proteome</keyword>
<evidence type="ECO:0000256" key="3">
    <source>
        <dbReference type="ARBA" id="ARBA00022989"/>
    </source>
</evidence>
<evidence type="ECO:0000313" key="8">
    <source>
        <dbReference type="Proteomes" id="UP000566071"/>
    </source>
</evidence>
<dbReference type="Pfam" id="PF07291">
    <property type="entry name" value="MauE"/>
    <property type="match status" value="1"/>
</dbReference>
<proteinExistence type="predicted"/>
<evidence type="ECO:0000256" key="2">
    <source>
        <dbReference type="ARBA" id="ARBA00022692"/>
    </source>
</evidence>
<evidence type="ECO:0000256" key="1">
    <source>
        <dbReference type="ARBA" id="ARBA00004141"/>
    </source>
</evidence>
<keyword evidence="2 5" id="KW-0812">Transmembrane</keyword>
<feature type="domain" description="Methylamine utilisation protein MauE" evidence="6">
    <location>
        <begin position="6"/>
        <end position="131"/>
    </location>
</feature>
<evidence type="ECO:0000313" key="7">
    <source>
        <dbReference type="EMBL" id="NNU34425.1"/>
    </source>
</evidence>
<comment type="subcellular location">
    <subcellularLocation>
        <location evidence="1">Membrane</location>
        <topology evidence="1">Multi-pass membrane protein</topology>
    </subcellularLocation>
</comment>
<feature type="transmembrane region" description="Helical" evidence="5">
    <location>
        <begin position="112"/>
        <end position="131"/>
    </location>
</feature>
<accession>A0ABX1W752</accession>
<keyword evidence="3 5" id="KW-1133">Transmembrane helix</keyword>
<protein>
    <recommendedName>
        <fullName evidence="6">Methylamine utilisation protein MauE domain-containing protein</fullName>
    </recommendedName>
</protein>
<dbReference type="RefSeq" id="WP_175270099.1">
    <property type="nucleotide sequence ID" value="NZ_JABFCR010000045.1"/>
</dbReference>
<sequence>MRYSPILTIAASLLIFLFVYAALSKLADFSLFKAELARQVLPVPMKAILAWTLPEAELLTATALYFRPTRYWGFCLAFILMAAFTIYTGLAVFHFFPLVPCSCGGVVRKMSWRLHLVFNVFFLLLSSLGIYPERKEAKRQ</sequence>
<evidence type="ECO:0000256" key="4">
    <source>
        <dbReference type="ARBA" id="ARBA00023136"/>
    </source>
</evidence>
<evidence type="ECO:0000259" key="6">
    <source>
        <dbReference type="Pfam" id="PF07291"/>
    </source>
</evidence>